<feature type="compositionally biased region" description="Basic and acidic residues" evidence="1">
    <location>
        <begin position="120"/>
        <end position="135"/>
    </location>
</feature>
<feature type="transmembrane region" description="Helical" evidence="2">
    <location>
        <begin position="144"/>
        <end position="174"/>
    </location>
</feature>
<feature type="region of interest" description="Disordered" evidence="1">
    <location>
        <begin position="21"/>
        <end position="57"/>
    </location>
</feature>
<gene>
    <name evidence="3" type="ORF">PPROV_000370700</name>
</gene>
<keyword evidence="4" id="KW-1185">Reference proteome</keyword>
<sequence length="205" mass="21767">MPVVGGLGVRLGTPLSAQLARRTAPRRLPLVVARKQSTSQRKQSPGGSSQNKKRKNVALEEEALDVSFESKLAKLKGDTESGKVKSAVEEEDPDAAILPVPEFLKAATRESEPAPVNTARRGERTESDADADNRDSFGGTPPPLWLTIAAPLVAIVAFYIGGALLTNLVGTLLFPVIFSEKKDMTQVGVTDPTAPLEDAPVVSTK</sequence>
<evidence type="ECO:0000256" key="2">
    <source>
        <dbReference type="SAM" id="Phobius"/>
    </source>
</evidence>
<organism evidence="3 4">
    <name type="scientific">Pycnococcus provasolii</name>
    <dbReference type="NCBI Taxonomy" id="41880"/>
    <lineage>
        <taxon>Eukaryota</taxon>
        <taxon>Viridiplantae</taxon>
        <taxon>Chlorophyta</taxon>
        <taxon>Pseudoscourfieldiophyceae</taxon>
        <taxon>Pseudoscourfieldiales</taxon>
        <taxon>Pycnococcaceae</taxon>
        <taxon>Pycnococcus</taxon>
    </lineage>
</organism>
<feature type="region of interest" description="Disordered" evidence="1">
    <location>
        <begin position="107"/>
        <end position="138"/>
    </location>
</feature>
<proteinExistence type="predicted"/>
<dbReference type="Proteomes" id="UP000660262">
    <property type="component" value="Unassembled WGS sequence"/>
</dbReference>
<feature type="compositionally biased region" description="Polar residues" evidence="1">
    <location>
        <begin position="35"/>
        <end position="50"/>
    </location>
</feature>
<protein>
    <submittedName>
        <fullName evidence="3">Uncharacterized protein</fullName>
    </submittedName>
</protein>
<evidence type="ECO:0000256" key="1">
    <source>
        <dbReference type="SAM" id="MobiDB-lite"/>
    </source>
</evidence>
<keyword evidence="2" id="KW-0472">Membrane</keyword>
<dbReference type="AlphaFoldDB" id="A0A830HD38"/>
<keyword evidence="2" id="KW-0812">Transmembrane</keyword>
<name>A0A830HD38_9CHLO</name>
<feature type="compositionally biased region" description="Low complexity" evidence="1">
    <location>
        <begin position="21"/>
        <end position="30"/>
    </location>
</feature>
<keyword evidence="2" id="KW-1133">Transmembrane helix</keyword>
<comment type="caution">
    <text evidence="3">The sequence shown here is derived from an EMBL/GenBank/DDBJ whole genome shotgun (WGS) entry which is preliminary data.</text>
</comment>
<evidence type="ECO:0000313" key="3">
    <source>
        <dbReference type="EMBL" id="GHP04955.1"/>
    </source>
</evidence>
<dbReference type="EMBL" id="BNJQ01000009">
    <property type="protein sequence ID" value="GHP04955.1"/>
    <property type="molecule type" value="Genomic_DNA"/>
</dbReference>
<evidence type="ECO:0000313" key="4">
    <source>
        <dbReference type="Proteomes" id="UP000660262"/>
    </source>
</evidence>
<accession>A0A830HD38</accession>
<reference evidence="3" key="1">
    <citation type="submission" date="2020-10" db="EMBL/GenBank/DDBJ databases">
        <title>Unveiling of a novel bifunctional photoreceptor, Dualchrome1, isolated from a cosmopolitan green alga.</title>
        <authorList>
            <person name="Suzuki S."/>
            <person name="Kawachi M."/>
        </authorList>
    </citation>
    <scope>NUCLEOTIDE SEQUENCE</scope>
    <source>
        <strain evidence="3">NIES 2893</strain>
    </source>
</reference>